<dbReference type="AlphaFoldDB" id="A0AAQ3WMB1"/>
<evidence type="ECO:0000259" key="2">
    <source>
        <dbReference type="PROSITE" id="PS50846"/>
    </source>
</evidence>
<dbReference type="FunFam" id="3.30.70.100:FF:000047">
    <property type="entry name" value="Copper-transporting ATPase PAA1, chloroplastic"/>
    <property type="match status" value="1"/>
</dbReference>
<feature type="domain" description="HMA" evidence="2">
    <location>
        <begin position="78"/>
        <end position="145"/>
    </location>
</feature>
<reference evidence="3 4" key="1">
    <citation type="submission" date="2024-02" db="EMBL/GenBank/DDBJ databases">
        <title>High-quality chromosome-scale genome assembly of Pensacola bahiagrass (Paspalum notatum Flugge var. saurae).</title>
        <authorList>
            <person name="Vega J.M."/>
            <person name="Podio M."/>
            <person name="Orjuela J."/>
            <person name="Siena L.A."/>
            <person name="Pessino S.C."/>
            <person name="Combes M.C."/>
            <person name="Mariac C."/>
            <person name="Albertini E."/>
            <person name="Pupilli F."/>
            <person name="Ortiz J.P.A."/>
            <person name="Leblanc O."/>
        </authorList>
    </citation>
    <scope>NUCLEOTIDE SEQUENCE [LARGE SCALE GENOMIC DNA]</scope>
    <source>
        <strain evidence="3">R1</strain>
        <tissue evidence="3">Leaf</tissue>
    </source>
</reference>
<name>A0AAQ3WMB1_PASNO</name>
<dbReference type="CDD" id="cd00371">
    <property type="entry name" value="HMA"/>
    <property type="match status" value="1"/>
</dbReference>
<dbReference type="Pfam" id="PF00403">
    <property type="entry name" value="HMA"/>
    <property type="match status" value="1"/>
</dbReference>
<evidence type="ECO:0000313" key="3">
    <source>
        <dbReference type="EMBL" id="WVZ66748.1"/>
    </source>
</evidence>
<proteinExistence type="predicted"/>
<protein>
    <recommendedName>
        <fullName evidence="2">HMA domain-containing protein</fullName>
    </recommendedName>
</protein>
<dbReference type="Proteomes" id="UP001341281">
    <property type="component" value="Chromosome 03"/>
</dbReference>
<dbReference type="GO" id="GO:0046872">
    <property type="term" value="F:metal ion binding"/>
    <property type="evidence" value="ECO:0007669"/>
    <property type="project" value="UniProtKB-KW"/>
</dbReference>
<keyword evidence="4" id="KW-1185">Reference proteome</keyword>
<accession>A0AAQ3WMB1</accession>
<sequence>MESTALMTAGFPLLSSRSRSRSLSSASFTRTRRLASIPFSSGSGSVVLLSRRSRGYAGVGSWVSAAAASGDTAEAGSETILLSVQGMMCDGCAASVKRILESQPEVTSAAVDFKEASAIVWTTDEAKAAQNWQKQYGEKLAKHLGTCGFESRMQDKTPLGTSEFCSNLVDKKKFNFIRKLRNWTSFPHFKQTPSE</sequence>
<dbReference type="InterPro" id="IPR036163">
    <property type="entry name" value="HMA_dom_sf"/>
</dbReference>
<gene>
    <name evidence="3" type="ORF">U9M48_015929</name>
</gene>
<keyword evidence="1" id="KW-0479">Metal-binding</keyword>
<dbReference type="EMBL" id="CP144747">
    <property type="protein sequence ID" value="WVZ66748.1"/>
    <property type="molecule type" value="Genomic_DNA"/>
</dbReference>
<evidence type="ECO:0000313" key="4">
    <source>
        <dbReference type="Proteomes" id="UP001341281"/>
    </source>
</evidence>
<dbReference type="Gene3D" id="3.30.70.100">
    <property type="match status" value="1"/>
</dbReference>
<dbReference type="PROSITE" id="PS01047">
    <property type="entry name" value="HMA_1"/>
    <property type="match status" value="1"/>
</dbReference>
<organism evidence="3 4">
    <name type="scientific">Paspalum notatum var. saurae</name>
    <dbReference type="NCBI Taxonomy" id="547442"/>
    <lineage>
        <taxon>Eukaryota</taxon>
        <taxon>Viridiplantae</taxon>
        <taxon>Streptophyta</taxon>
        <taxon>Embryophyta</taxon>
        <taxon>Tracheophyta</taxon>
        <taxon>Spermatophyta</taxon>
        <taxon>Magnoliopsida</taxon>
        <taxon>Liliopsida</taxon>
        <taxon>Poales</taxon>
        <taxon>Poaceae</taxon>
        <taxon>PACMAD clade</taxon>
        <taxon>Panicoideae</taxon>
        <taxon>Andropogonodae</taxon>
        <taxon>Paspaleae</taxon>
        <taxon>Paspalinae</taxon>
        <taxon>Paspalum</taxon>
    </lineage>
</organism>
<dbReference type="SUPFAM" id="SSF55008">
    <property type="entry name" value="HMA, heavy metal-associated domain"/>
    <property type="match status" value="1"/>
</dbReference>
<dbReference type="PROSITE" id="PS50846">
    <property type="entry name" value="HMA_2"/>
    <property type="match status" value="1"/>
</dbReference>
<dbReference type="InterPro" id="IPR017969">
    <property type="entry name" value="Heavy-metal-associated_CS"/>
</dbReference>
<dbReference type="InterPro" id="IPR006121">
    <property type="entry name" value="HMA_dom"/>
</dbReference>
<evidence type="ECO:0000256" key="1">
    <source>
        <dbReference type="ARBA" id="ARBA00022723"/>
    </source>
</evidence>